<comment type="caution">
    <text evidence="2">The sequence shown here is derived from an EMBL/GenBank/DDBJ whole genome shotgun (WGS) entry which is preliminary data.</text>
</comment>
<dbReference type="EMBL" id="BAAARV010000027">
    <property type="protein sequence ID" value="GAA2348990.1"/>
    <property type="molecule type" value="Genomic_DNA"/>
</dbReference>
<organism evidence="2 3">
    <name type="scientific">Dactylosporangium salmoneum</name>
    <dbReference type="NCBI Taxonomy" id="53361"/>
    <lineage>
        <taxon>Bacteria</taxon>
        <taxon>Bacillati</taxon>
        <taxon>Actinomycetota</taxon>
        <taxon>Actinomycetes</taxon>
        <taxon>Micromonosporales</taxon>
        <taxon>Micromonosporaceae</taxon>
        <taxon>Dactylosporangium</taxon>
    </lineage>
</organism>
<sequence>MAPASRVVPSHARARRRCVRAECGMTVAFLTASADAAAIGVAARVPRGHASGSGKLADRTDIDKQR</sequence>
<feature type="compositionally biased region" description="Basic and acidic residues" evidence="1">
    <location>
        <begin position="56"/>
        <end position="66"/>
    </location>
</feature>
<proteinExistence type="predicted"/>
<gene>
    <name evidence="2" type="ORF">GCM10010170_037950</name>
</gene>
<evidence type="ECO:0000313" key="2">
    <source>
        <dbReference type="EMBL" id="GAA2348990.1"/>
    </source>
</evidence>
<dbReference type="Proteomes" id="UP001501444">
    <property type="component" value="Unassembled WGS sequence"/>
</dbReference>
<protein>
    <submittedName>
        <fullName evidence="2">Uncharacterized protein</fullName>
    </submittedName>
</protein>
<reference evidence="2 3" key="1">
    <citation type="journal article" date="2019" name="Int. J. Syst. Evol. Microbiol.">
        <title>The Global Catalogue of Microorganisms (GCM) 10K type strain sequencing project: providing services to taxonomists for standard genome sequencing and annotation.</title>
        <authorList>
            <consortium name="The Broad Institute Genomics Platform"/>
            <consortium name="The Broad Institute Genome Sequencing Center for Infectious Disease"/>
            <person name="Wu L."/>
            <person name="Ma J."/>
        </authorList>
    </citation>
    <scope>NUCLEOTIDE SEQUENCE [LARGE SCALE GENOMIC DNA]</scope>
    <source>
        <strain evidence="2 3">JCM 3272</strain>
    </source>
</reference>
<evidence type="ECO:0000256" key="1">
    <source>
        <dbReference type="SAM" id="MobiDB-lite"/>
    </source>
</evidence>
<name>A0ABN3GDN6_9ACTN</name>
<accession>A0ABN3GDN6</accession>
<evidence type="ECO:0000313" key="3">
    <source>
        <dbReference type="Proteomes" id="UP001501444"/>
    </source>
</evidence>
<keyword evidence="3" id="KW-1185">Reference proteome</keyword>
<feature type="region of interest" description="Disordered" evidence="1">
    <location>
        <begin position="46"/>
        <end position="66"/>
    </location>
</feature>